<proteinExistence type="predicted"/>
<dbReference type="RefSeq" id="WP_186440485.1">
    <property type="nucleotide sequence ID" value="NZ_LN889815.1"/>
</dbReference>
<dbReference type="SUPFAM" id="SSF58026">
    <property type="entry name" value="Delta-sleep-inducing peptide immunoreactive peptide"/>
    <property type="match status" value="1"/>
</dbReference>
<evidence type="ECO:0000313" key="2">
    <source>
        <dbReference type="Proteomes" id="UP000184315"/>
    </source>
</evidence>
<sequence length="55" mass="7020">MNYYHLVLAVDKEVNRWRQRIFRQIHQCRKETTKFKLLRNWHKSQDLSSLEFQNW</sequence>
<organism evidence="1 2">
    <name type="scientific">Planktothrix tepida PCC 9214</name>
    <dbReference type="NCBI Taxonomy" id="671072"/>
    <lineage>
        <taxon>Bacteria</taxon>
        <taxon>Bacillati</taxon>
        <taxon>Cyanobacteriota</taxon>
        <taxon>Cyanophyceae</taxon>
        <taxon>Oscillatoriophycideae</taxon>
        <taxon>Oscillatoriales</taxon>
        <taxon>Microcoleaceae</taxon>
        <taxon>Planktothrix</taxon>
    </lineage>
</organism>
<reference evidence="2" key="1">
    <citation type="submission" date="2015-10" db="EMBL/GenBank/DDBJ databases">
        <authorList>
            <person name="Regsiter A."/>
            <person name="william w."/>
        </authorList>
    </citation>
    <scope>NUCLEOTIDE SEQUENCE [LARGE SCALE GENOMIC DNA]</scope>
</reference>
<dbReference type="EMBL" id="CZDF01000174">
    <property type="protein sequence ID" value="CUR35659.1"/>
    <property type="molecule type" value="Genomic_DNA"/>
</dbReference>
<keyword evidence="2" id="KW-1185">Reference proteome</keyword>
<dbReference type="AlphaFoldDB" id="A0A1J1LSS9"/>
<name>A0A1J1LSS9_9CYAN</name>
<dbReference type="STRING" id="671072.PL9214670285"/>
<gene>
    <name evidence="1" type="ORF">PL9214670285</name>
</gene>
<dbReference type="Proteomes" id="UP000184315">
    <property type="component" value="Unassembled WGS sequence"/>
</dbReference>
<evidence type="ECO:0000313" key="1">
    <source>
        <dbReference type="EMBL" id="CUR35659.1"/>
    </source>
</evidence>
<protein>
    <submittedName>
        <fullName evidence="1">Uncharacterized protein</fullName>
    </submittedName>
</protein>
<accession>A0A1J1LSS9</accession>